<dbReference type="InterPro" id="IPR038765">
    <property type="entry name" value="Papain-like_cys_pep_sf"/>
</dbReference>
<dbReference type="PROSITE" id="PS50802">
    <property type="entry name" value="OTU"/>
    <property type="match status" value="1"/>
</dbReference>
<keyword evidence="5" id="KW-0378">Hydrolase</keyword>
<keyword evidence="4" id="KW-0833">Ubl conjugation pathway</keyword>
<evidence type="ECO:0000256" key="7">
    <source>
        <dbReference type="ARBA" id="ARBA00057633"/>
    </source>
</evidence>
<dbReference type="InterPro" id="IPR003323">
    <property type="entry name" value="OTU_dom"/>
</dbReference>
<keyword evidence="11" id="KW-1185">Reference proteome</keyword>
<evidence type="ECO:0000256" key="4">
    <source>
        <dbReference type="ARBA" id="ARBA00022786"/>
    </source>
</evidence>
<dbReference type="GO" id="GO:0006508">
    <property type="term" value="P:proteolysis"/>
    <property type="evidence" value="ECO:0007669"/>
    <property type="project" value="UniProtKB-KW"/>
</dbReference>
<dbReference type="AlphaFoldDB" id="A0ABD1J7B6"/>
<dbReference type="Gene3D" id="3.90.70.80">
    <property type="match status" value="1"/>
</dbReference>
<evidence type="ECO:0000259" key="9">
    <source>
        <dbReference type="PROSITE" id="PS50802"/>
    </source>
</evidence>
<dbReference type="SUPFAM" id="SSF54001">
    <property type="entry name" value="Cysteine proteinases"/>
    <property type="match status" value="1"/>
</dbReference>
<evidence type="ECO:0000256" key="2">
    <source>
        <dbReference type="ARBA" id="ARBA00012759"/>
    </source>
</evidence>
<comment type="caution">
    <text evidence="10">The sequence shown here is derived from an EMBL/GenBank/DDBJ whole genome shotgun (WGS) entry which is preliminary data.</text>
</comment>
<evidence type="ECO:0000313" key="11">
    <source>
        <dbReference type="Proteomes" id="UP001591681"/>
    </source>
</evidence>
<dbReference type="Pfam" id="PF02338">
    <property type="entry name" value="OTU"/>
    <property type="match status" value="1"/>
</dbReference>
<evidence type="ECO:0000256" key="5">
    <source>
        <dbReference type="ARBA" id="ARBA00022801"/>
    </source>
</evidence>
<evidence type="ECO:0000256" key="3">
    <source>
        <dbReference type="ARBA" id="ARBA00022670"/>
    </source>
</evidence>
<dbReference type="PANTHER" id="PTHR12419">
    <property type="entry name" value="OTU DOMAIN CONTAINING PROTEIN"/>
    <property type="match status" value="1"/>
</dbReference>
<dbReference type="PANTHER" id="PTHR12419:SF101">
    <property type="entry name" value="OTU DOMAIN-CONTAINING PROTEIN 1"/>
    <property type="match status" value="1"/>
</dbReference>
<protein>
    <recommendedName>
        <fullName evidence="8">OTU domain-containing protein 1</fullName>
        <ecNumber evidence="2">3.4.19.12</ecNumber>
    </recommendedName>
</protein>
<gene>
    <name evidence="10" type="ORF">ACEWY4_020850</name>
</gene>
<proteinExistence type="predicted"/>
<evidence type="ECO:0000256" key="8">
    <source>
        <dbReference type="ARBA" id="ARBA00074858"/>
    </source>
</evidence>
<keyword evidence="3" id="KW-0645">Protease</keyword>
<accession>A0ABD1J7B6</accession>
<comment type="function">
    <text evidence="7">Deubiquitinating enzyme that specifically hydrolyzes 'Lys-63'-linked polyubiquitin to monoubiquitin. Required for the stability and translation of a subset mRNAs with a high abundance of rare codons by mediating deubiquitination of 40S ribosomal protein RPS10/eS10, thereby antagonizing ZNF598-mediated 40S ubiquitination. The abundance of rare codons in mRNAs can limit the translation rate and can lead to ribosome collisions that trigger activation of ribosome quality control (RQC) pathway by ZNF598. OTUD1-mediated deubiquitination prevents activation of the RQC and subsequent dissociation of ribosomes and stimulates formation of polysomes and translation.</text>
</comment>
<dbReference type="EC" id="3.4.19.12" evidence="2"/>
<evidence type="ECO:0000256" key="1">
    <source>
        <dbReference type="ARBA" id="ARBA00000707"/>
    </source>
</evidence>
<dbReference type="InterPro" id="IPR050704">
    <property type="entry name" value="Peptidase_C85-like"/>
</dbReference>
<feature type="domain" description="OTU" evidence="9">
    <location>
        <begin position="195"/>
        <end position="324"/>
    </location>
</feature>
<reference evidence="10 11" key="1">
    <citation type="submission" date="2024-09" db="EMBL/GenBank/DDBJ databases">
        <title>A chromosome-level genome assembly of Gray's grenadier anchovy, Coilia grayii.</title>
        <authorList>
            <person name="Fu Z."/>
        </authorList>
    </citation>
    <scope>NUCLEOTIDE SEQUENCE [LARGE SCALE GENOMIC DNA]</scope>
    <source>
        <strain evidence="10">G4</strain>
        <tissue evidence="10">Muscle</tissue>
    </source>
</reference>
<dbReference type="InterPro" id="IPR047834">
    <property type="entry name" value="OTUD1_OTU"/>
</dbReference>
<evidence type="ECO:0000313" key="10">
    <source>
        <dbReference type="EMBL" id="KAL2083077.1"/>
    </source>
</evidence>
<dbReference type="Proteomes" id="UP001591681">
    <property type="component" value="Unassembled WGS sequence"/>
</dbReference>
<name>A0ABD1J7B6_9TELE</name>
<dbReference type="CDD" id="cd22747">
    <property type="entry name" value="OTU_OTUD1"/>
    <property type="match status" value="1"/>
</dbReference>
<comment type="catalytic activity">
    <reaction evidence="1">
        <text>Thiol-dependent hydrolysis of ester, thioester, amide, peptide and isopeptide bonds formed by the C-terminal Gly of ubiquitin (a 76-residue protein attached to proteins as an intracellular targeting signal).</text>
        <dbReference type="EC" id="3.4.19.12"/>
    </reaction>
</comment>
<dbReference type="GO" id="GO:0004843">
    <property type="term" value="F:cysteine-type deubiquitinase activity"/>
    <property type="evidence" value="ECO:0007669"/>
    <property type="project" value="UniProtKB-EC"/>
</dbReference>
<organism evidence="10 11">
    <name type="scientific">Coilia grayii</name>
    <name type="common">Gray's grenadier anchovy</name>
    <dbReference type="NCBI Taxonomy" id="363190"/>
    <lineage>
        <taxon>Eukaryota</taxon>
        <taxon>Metazoa</taxon>
        <taxon>Chordata</taxon>
        <taxon>Craniata</taxon>
        <taxon>Vertebrata</taxon>
        <taxon>Euteleostomi</taxon>
        <taxon>Actinopterygii</taxon>
        <taxon>Neopterygii</taxon>
        <taxon>Teleostei</taxon>
        <taxon>Clupei</taxon>
        <taxon>Clupeiformes</taxon>
        <taxon>Clupeoidei</taxon>
        <taxon>Engraulidae</taxon>
        <taxon>Coilinae</taxon>
        <taxon>Coilia</taxon>
    </lineage>
</organism>
<evidence type="ECO:0000256" key="6">
    <source>
        <dbReference type="ARBA" id="ARBA00022807"/>
    </source>
</evidence>
<keyword evidence="6" id="KW-0788">Thiol protease</keyword>
<dbReference type="EMBL" id="JBHFQA010000018">
    <property type="protein sequence ID" value="KAL2083077.1"/>
    <property type="molecule type" value="Genomic_DNA"/>
</dbReference>
<sequence length="354" mass="40128">MPAFSFQHTFGSFPFLSTADAQERHHRTIRALRSEGASVHPDGESPRNGMTSDMFNHYGDCAHSYTNLMEDQFDWSRTKGGTSSHGTFDDAPEKLRDVEQLGQSIRQESGKFIPIAVDARPESQSDEGWAQSFDRQCHLGQECQLDQESLCSDPEERHPQTTLPQCPSATGVREKVICYLWEVANQNAYLRERQKYRFNIIPDGNCLYRALSRAAYGEQSMHSELREQTVHYIADHLEEFGSIVEGDAGEFLISAAQEGAWAGYPEMLAMSEMLNVNIYLTTGGSFESPTVSTMVHFLGKEDTSRPVVWLSWLSNGHYDVVLNRPLPNPEYEEWTQRMQTQVARDEEVARSVDI</sequence>
<dbReference type="FunFam" id="3.90.70.80:FF:000010">
    <property type="entry name" value="OTU domain-containing protein 1"/>
    <property type="match status" value="1"/>
</dbReference>